<dbReference type="InterPro" id="IPR054545">
    <property type="entry name" value="ApeI-like"/>
</dbReference>
<dbReference type="EMBL" id="FMCQ01000002">
    <property type="protein sequence ID" value="SCE74399.1"/>
    <property type="molecule type" value="Genomic_DNA"/>
</dbReference>
<protein>
    <submittedName>
        <fullName evidence="4">3-hydroxyacyl-ACP dehydratase</fullName>
    </submittedName>
    <submittedName>
        <fullName evidence="5">3-hydroxyacyl-[acyl-carrier-protein] dehydratase</fullName>
    </submittedName>
</protein>
<name>A0AAW4JI19_9ACTN</name>
<dbReference type="RefSeq" id="WP_091416770.1">
    <property type="nucleotide sequence ID" value="NZ_FMCQ01000002.1"/>
</dbReference>
<reference evidence="4" key="2">
    <citation type="submission" date="2021-03" db="EMBL/GenBank/DDBJ databases">
        <title>X isolated from Micromonospora tulbaghiae.</title>
        <authorList>
            <person name="Stennett H.L."/>
        </authorList>
    </citation>
    <scope>NUCLEOTIDE SEQUENCE</scope>
    <source>
        <strain evidence="4">28M1-20</strain>
    </source>
</reference>
<evidence type="ECO:0000313" key="6">
    <source>
        <dbReference type="Proteomes" id="UP000199405"/>
    </source>
</evidence>
<keyword evidence="2" id="KW-0456">Lyase</keyword>
<proteinExistence type="inferred from homology"/>
<evidence type="ECO:0000256" key="1">
    <source>
        <dbReference type="ARBA" id="ARBA00009174"/>
    </source>
</evidence>
<dbReference type="InterPro" id="IPR029069">
    <property type="entry name" value="HotDog_dom_sf"/>
</dbReference>
<evidence type="ECO:0000313" key="4">
    <source>
        <dbReference type="EMBL" id="MBO4138581.1"/>
    </source>
</evidence>
<dbReference type="EMBL" id="JAGFVQ010000001">
    <property type="protein sequence ID" value="MBO4138581.1"/>
    <property type="molecule type" value="Genomic_DNA"/>
</dbReference>
<dbReference type="GeneID" id="93469007"/>
<dbReference type="SUPFAM" id="SSF54637">
    <property type="entry name" value="Thioesterase/thiol ester dehydrase-isomerase"/>
    <property type="match status" value="1"/>
</dbReference>
<sequence length="139" mass="14979">MSRSFAVPLDAVDEVQVHADGVTAVKRIVADDPYLVGHYPGFPIYPGVFTVETVHQAARRAVEAGRGPGVRVELAAVRSVRFRAPLLPGDVLTAACRLREDPDGGQRVRVDADCRRHDGEVTAKVSLELLVLSQEPADA</sequence>
<dbReference type="AlphaFoldDB" id="A0AAW4JI19"/>
<evidence type="ECO:0000313" key="5">
    <source>
        <dbReference type="EMBL" id="SCE74399.1"/>
    </source>
</evidence>
<dbReference type="PANTHER" id="PTHR30272:SF1">
    <property type="entry name" value="3-HYDROXYACYL-[ACYL-CARRIER-PROTEIN] DEHYDRATASE"/>
    <property type="match status" value="1"/>
</dbReference>
<organism evidence="4 7">
    <name type="scientific">Micromonospora tulbaghiae</name>
    <dbReference type="NCBI Taxonomy" id="479978"/>
    <lineage>
        <taxon>Bacteria</taxon>
        <taxon>Bacillati</taxon>
        <taxon>Actinomycetota</taxon>
        <taxon>Actinomycetes</taxon>
        <taxon>Micromonosporales</taxon>
        <taxon>Micromonosporaceae</taxon>
        <taxon>Micromonospora</taxon>
    </lineage>
</organism>
<feature type="domain" description="ApeI dehydratase-like" evidence="3">
    <location>
        <begin position="18"/>
        <end position="101"/>
    </location>
</feature>
<comment type="caution">
    <text evidence="4">The sequence shown here is derived from an EMBL/GenBank/DDBJ whole genome shotgun (WGS) entry which is preliminary data.</text>
</comment>
<dbReference type="Proteomes" id="UP000669887">
    <property type="component" value="Unassembled WGS sequence"/>
</dbReference>
<evidence type="ECO:0000256" key="2">
    <source>
        <dbReference type="ARBA" id="ARBA00023239"/>
    </source>
</evidence>
<dbReference type="Proteomes" id="UP000199405">
    <property type="component" value="Unassembled WGS sequence"/>
</dbReference>
<gene>
    <name evidence="5" type="ORF">GA0070562_2220</name>
    <name evidence="4" type="ORF">J5U46_00245</name>
</gene>
<dbReference type="Pfam" id="PF22818">
    <property type="entry name" value="ApeI-like"/>
    <property type="match status" value="1"/>
</dbReference>
<dbReference type="InterPro" id="IPR013114">
    <property type="entry name" value="FabA_FabZ"/>
</dbReference>
<accession>A0AAW4JI19</accession>
<dbReference type="Gene3D" id="3.10.129.10">
    <property type="entry name" value="Hotdog Thioesterase"/>
    <property type="match status" value="1"/>
</dbReference>
<keyword evidence="6" id="KW-1185">Reference proteome</keyword>
<comment type="similarity">
    <text evidence="1">Belongs to the thioester dehydratase family. FabZ subfamily.</text>
</comment>
<evidence type="ECO:0000313" key="7">
    <source>
        <dbReference type="Proteomes" id="UP000669887"/>
    </source>
</evidence>
<reference evidence="5 6" key="1">
    <citation type="submission" date="2016-06" db="EMBL/GenBank/DDBJ databases">
        <authorList>
            <person name="Varghese N."/>
            <person name="Submissions Spin"/>
        </authorList>
    </citation>
    <scope>NUCLEOTIDE SEQUENCE [LARGE SCALE GENOMIC DNA]</scope>
    <source>
        <strain evidence="5 6">DSM 45142</strain>
    </source>
</reference>
<dbReference type="PANTHER" id="PTHR30272">
    <property type="entry name" value="3-HYDROXYACYL-[ACYL-CARRIER-PROTEIN] DEHYDRATASE"/>
    <property type="match status" value="1"/>
</dbReference>
<dbReference type="GO" id="GO:0016829">
    <property type="term" value="F:lyase activity"/>
    <property type="evidence" value="ECO:0007669"/>
    <property type="project" value="UniProtKB-KW"/>
</dbReference>
<evidence type="ECO:0000259" key="3">
    <source>
        <dbReference type="Pfam" id="PF22818"/>
    </source>
</evidence>